<proteinExistence type="predicted"/>
<evidence type="ECO:0000313" key="2">
    <source>
        <dbReference type="Proteomes" id="UP000593663"/>
    </source>
</evidence>
<dbReference type="AlphaFoldDB" id="A0A7M2GP79"/>
<protein>
    <recommendedName>
        <fullName evidence="3">Amidoligase enzyme</fullName>
    </recommendedName>
</protein>
<dbReference type="EMBL" id="CP060037">
    <property type="protein sequence ID" value="QOT74556.1"/>
    <property type="molecule type" value="Genomic_DNA"/>
</dbReference>
<gene>
    <name evidence="1" type="ORF">H5V43_22065</name>
</gene>
<geneLocation type="plasmid" evidence="1 2">
    <name>p1</name>
</geneLocation>
<accession>A0A7M2GP79</accession>
<dbReference type="Proteomes" id="UP000593663">
    <property type="component" value="Plasmid p1"/>
</dbReference>
<sequence>MTANEHWRAGFEIEVILGDLDEPSFAKGLSAFGPMDKASPAFCRSLASKLRVETGRLWSAPIRPPSKPGFYVVAEYGLDPLNWPDDRVAGVELLTPPLPFEEADVVRGEIIEAIDVIDGVYNFTGDESTNDCGWHINIDAGDRHRLDPSRFITGVDELLLLARNDRLFTPYTGLQRHAVGTGLLRHLAHDPDGRLLAGSALDNLLKQRAGYDKGYAANFAKTLNGYLELRHFSADAFFNGPSLADQLERIPAAFELGHNRSAPFQKAFLRKFTILSSWLAGIRDKLSWSVSPGLICAAGEVRFEGQPIGRLSADGLVEISLYGRGQHDALAEIRNVGLADIAEGVALLALDLAELRNLGVTSRISGDKAFQRSIVQLANRLRREPELSSDAQQLALAAVRDSPPWEISQ</sequence>
<name>A0A7M2GP79_SPHSA</name>
<dbReference type="RefSeq" id="WP_128830850.1">
    <property type="nucleotide sequence ID" value="NZ_BATN01000103.1"/>
</dbReference>
<organism evidence="1 2">
    <name type="scientific">Sphingobium fuliginis (strain ATCC 27551)</name>
    <dbReference type="NCBI Taxonomy" id="336203"/>
    <lineage>
        <taxon>Bacteria</taxon>
        <taxon>Pseudomonadati</taxon>
        <taxon>Pseudomonadota</taxon>
        <taxon>Alphaproteobacteria</taxon>
        <taxon>Sphingomonadales</taxon>
        <taxon>Sphingomonadaceae</taxon>
        <taxon>Sphingobium</taxon>
    </lineage>
</organism>
<evidence type="ECO:0000313" key="1">
    <source>
        <dbReference type="EMBL" id="QOT74556.1"/>
    </source>
</evidence>
<dbReference type="KEGG" id="sbar:H5V43_22065"/>
<evidence type="ECO:0008006" key="3">
    <source>
        <dbReference type="Google" id="ProtNLM"/>
    </source>
</evidence>
<keyword evidence="1" id="KW-0614">Plasmid</keyword>
<reference evidence="2" key="1">
    <citation type="submission" date="2020-08" db="EMBL/GenBank/DDBJ databases">
        <title>Complete genome sequence of Sphingobium barthaii strain KK22, a high-molecular-weight polycyclic aromatic hydrocarbon-degrading soil bacterium.</title>
        <authorList>
            <person name="Mori J.F."/>
            <person name="Kanaly R.A."/>
        </authorList>
    </citation>
    <scope>NUCLEOTIDE SEQUENCE [LARGE SCALE GENOMIC DNA]</scope>
    <source>
        <strain evidence="2">KK22</strain>
        <plasmid evidence="2">p1</plasmid>
    </source>
</reference>